<gene>
    <name evidence="1" type="ORF">GFSPODELE1_LOCUS1233</name>
</gene>
<evidence type="ECO:0000313" key="2">
    <source>
        <dbReference type="Proteomes" id="UP001497453"/>
    </source>
</evidence>
<proteinExistence type="predicted"/>
<dbReference type="EMBL" id="OZ037944">
    <property type="protein sequence ID" value="CAL1696542.1"/>
    <property type="molecule type" value="Genomic_DNA"/>
</dbReference>
<organism evidence="1 2">
    <name type="scientific">Somion occarium</name>
    <dbReference type="NCBI Taxonomy" id="3059160"/>
    <lineage>
        <taxon>Eukaryota</taxon>
        <taxon>Fungi</taxon>
        <taxon>Dikarya</taxon>
        <taxon>Basidiomycota</taxon>
        <taxon>Agaricomycotina</taxon>
        <taxon>Agaricomycetes</taxon>
        <taxon>Polyporales</taxon>
        <taxon>Cerrenaceae</taxon>
        <taxon>Somion</taxon>
    </lineage>
</organism>
<keyword evidence="2" id="KW-1185">Reference proteome</keyword>
<accession>A0ABP1CLG3</accession>
<evidence type="ECO:0000313" key="1">
    <source>
        <dbReference type="EMBL" id="CAL1696542.1"/>
    </source>
</evidence>
<dbReference type="Proteomes" id="UP001497453">
    <property type="component" value="Chromosome 1"/>
</dbReference>
<reference evidence="2" key="1">
    <citation type="submission" date="2024-04" db="EMBL/GenBank/DDBJ databases">
        <authorList>
            <person name="Shaw F."/>
            <person name="Minotto A."/>
        </authorList>
    </citation>
    <scope>NUCLEOTIDE SEQUENCE [LARGE SCALE GENOMIC DNA]</scope>
</reference>
<sequence>MGDDILCDLARVDDSSWEPLSTLLATFDDILHEFDECKESAIDTACSDITLIQETVKSLVRISSSPILMSVPGLGDRNAAGRRDLTPLSRGCSRSPRPSIDLSPDHVLKWFATTSLSHYRPSVFYNKENIAFSMDPYSRMTNSTRPSIINHSMPDHRARICHSIVSVRKKARSKAHKHVLQRSIQGTRSVTHQCRI</sequence>
<protein>
    <submittedName>
        <fullName evidence="1">Uncharacterized protein</fullName>
    </submittedName>
</protein>
<name>A0ABP1CLG3_9APHY</name>